<dbReference type="PRINTS" id="PR00411">
    <property type="entry name" value="PNDRDTASEI"/>
</dbReference>
<dbReference type="AlphaFoldDB" id="A0A2N5W0Y8"/>
<dbReference type="OrthoDB" id="432536at2759"/>
<evidence type="ECO:0000313" key="3">
    <source>
        <dbReference type="Proteomes" id="UP000235388"/>
    </source>
</evidence>
<dbReference type="SUPFAM" id="SSF51905">
    <property type="entry name" value="FAD/NAD(P)-binding domain"/>
    <property type="match status" value="1"/>
</dbReference>
<dbReference type="PANTHER" id="PTHR38688:SF1">
    <property type="entry name" value="FAD_NAD(P)-BINDING DOMAIN-CONTAINING PROTEIN"/>
    <property type="match status" value="1"/>
</dbReference>
<feature type="compositionally biased region" description="Polar residues" evidence="1">
    <location>
        <begin position="52"/>
        <end position="71"/>
    </location>
</feature>
<evidence type="ECO:0000313" key="2">
    <source>
        <dbReference type="EMBL" id="PLW55885.1"/>
    </source>
</evidence>
<proteinExistence type="predicted"/>
<dbReference type="InterPro" id="IPR036188">
    <property type="entry name" value="FAD/NAD-bd_sf"/>
</dbReference>
<organism evidence="2 3">
    <name type="scientific">Puccinia coronata f. sp. avenae</name>
    <dbReference type="NCBI Taxonomy" id="200324"/>
    <lineage>
        <taxon>Eukaryota</taxon>
        <taxon>Fungi</taxon>
        <taxon>Dikarya</taxon>
        <taxon>Basidiomycota</taxon>
        <taxon>Pucciniomycotina</taxon>
        <taxon>Pucciniomycetes</taxon>
        <taxon>Pucciniales</taxon>
        <taxon>Pucciniaceae</taxon>
        <taxon>Puccinia</taxon>
    </lineage>
</organism>
<dbReference type="InterPro" id="IPR053275">
    <property type="entry name" value="Agnestin_monoxygenase"/>
</dbReference>
<dbReference type="PANTHER" id="PTHR38688">
    <property type="entry name" value="PYR_REDOX_2 DOMAIN-CONTAINING PROTEIN"/>
    <property type="match status" value="1"/>
</dbReference>
<name>A0A2N5W0Y8_9BASI</name>
<accession>A0A2N5W0Y8</accession>
<feature type="region of interest" description="Disordered" evidence="1">
    <location>
        <begin position="41"/>
        <end position="74"/>
    </location>
</feature>
<dbReference type="STRING" id="200324.A0A2N5W0Y8"/>
<gene>
    <name evidence="2" type="ORF">PCANC_02269</name>
</gene>
<protein>
    <submittedName>
        <fullName evidence="2">Uncharacterized protein</fullName>
    </submittedName>
</protein>
<dbReference type="Gene3D" id="3.50.50.60">
    <property type="entry name" value="FAD/NAD(P)-binding domain"/>
    <property type="match status" value="1"/>
</dbReference>
<evidence type="ECO:0000256" key="1">
    <source>
        <dbReference type="SAM" id="MobiDB-lite"/>
    </source>
</evidence>
<keyword evidence="3" id="KW-1185">Reference proteome</keyword>
<reference evidence="2 3" key="1">
    <citation type="submission" date="2017-11" db="EMBL/GenBank/DDBJ databases">
        <title>De novo assembly and phasing of dikaryotic genomes from two isolates of Puccinia coronata f. sp. avenae, the causal agent of oat crown rust.</title>
        <authorList>
            <person name="Miller M.E."/>
            <person name="Zhang Y."/>
            <person name="Omidvar V."/>
            <person name="Sperschneider J."/>
            <person name="Schwessinger B."/>
            <person name="Raley C."/>
            <person name="Palmer J.M."/>
            <person name="Garnica D."/>
            <person name="Upadhyaya N."/>
            <person name="Rathjen J."/>
            <person name="Taylor J.M."/>
            <person name="Park R.F."/>
            <person name="Dodds P.N."/>
            <person name="Hirsch C.D."/>
            <person name="Kianian S.F."/>
            <person name="Figueroa M."/>
        </authorList>
    </citation>
    <scope>NUCLEOTIDE SEQUENCE [LARGE SCALE GENOMIC DNA]</scope>
    <source>
        <strain evidence="2">12NC29</strain>
    </source>
</reference>
<comment type="caution">
    <text evidence="2">The sequence shown here is derived from an EMBL/GenBank/DDBJ whole genome shotgun (WGS) entry which is preliminary data.</text>
</comment>
<dbReference type="Proteomes" id="UP000235388">
    <property type="component" value="Unassembled WGS sequence"/>
</dbReference>
<dbReference type="EMBL" id="PGCJ01000027">
    <property type="protein sequence ID" value="PLW55885.1"/>
    <property type="molecule type" value="Genomic_DNA"/>
</dbReference>
<sequence>MTEKYLKLQYMLGGALGGVARCDHVVISPKFYSVYEQEESHPTFPKDMPTPSEATPANHSNQLPSPMSTASGKPKVREEDGAYQFLVVGAGPAGVTAVANLLDNGVSSIAWIDPCFSGGRMGEKYREIPSNTKIQLFLDYVAASPTLSNLVQEETETPNAYTALLELELGRGNLLSYAADLMVMLTRGLLAVYSSKIEPFHARVTSLNCLPGAGWSVGIETLSSGDLVDEPLQAQKVVLATGSDPIQPTESAIAAIDLEVALSPSQLRGALAGIPLEDQAIAVVGSSHSAFLVLRNLASLPTRVRIIHLFRSEEIRFAEQKDGWILYDNTGLKGLVAEWAKSEYPSLVEQRRISRLKIDATQDALPQHLTNLKHCARVIYAIGYQASPTPRVTLDGTEQVLNLDHQTGRFEGPAGLFGCGIAFPQRVVDPAGNVELAVGIFKFMKFLRAVVPHWIQS</sequence>